<dbReference type="PRINTS" id="PR00344">
    <property type="entry name" value="BCTRLSENSOR"/>
</dbReference>
<comment type="caution">
    <text evidence="10">The sequence shown here is derived from an EMBL/GenBank/DDBJ whole genome shotgun (WGS) entry which is preliminary data.</text>
</comment>
<keyword evidence="7" id="KW-0067">ATP-binding</keyword>
<proteinExistence type="predicted"/>
<protein>
    <recommendedName>
        <fullName evidence="2">histidine kinase</fullName>
        <ecNumber evidence="2">2.7.13.3</ecNumber>
    </recommendedName>
</protein>
<dbReference type="InterPro" id="IPR004358">
    <property type="entry name" value="Sig_transdc_His_kin-like_C"/>
</dbReference>
<evidence type="ECO:0000313" key="11">
    <source>
        <dbReference type="Proteomes" id="UP000030652"/>
    </source>
</evidence>
<dbReference type="InterPro" id="IPR036890">
    <property type="entry name" value="HATPase_C_sf"/>
</dbReference>
<sequence length="236" mass="26211">MPKNDFDSGELNYLNTLAAGLVHEIKNPLNSISINLQLLNEDLQDRNSAKDAKMSSRVQLLQKEVCRLDSILSDFLRFAKRPLLHFEECDINGIIESVLDFIGPEAMQNSIRVLKSFDTKLPKCNLDSSAIKQALLNVILNAQQAMPNGGELIVRTYQNGENIFIDITDTGVGIQKGKIDKIFQVYFSTKKTGTGLGLPTAKRIIEENKGTIDIRSEDGKGSSFLIKLPVSKSKEK</sequence>
<dbReference type="Gene3D" id="1.10.287.130">
    <property type="match status" value="1"/>
</dbReference>
<dbReference type="InterPro" id="IPR005467">
    <property type="entry name" value="His_kinase_dom"/>
</dbReference>
<evidence type="ECO:0000256" key="4">
    <source>
        <dbReference type="ARBA" id="ARBA00022679"/>
    </source>
</evidence>
<keyword evidence="4" id="KW-0808">Transferase</keyword>
<keyword evidence="3" id="KW-0597">Phosphoprotein</keyword>
<dbReference type="SUPFAM" id="SSF47384">
    <property type="entry name" value="Homodimeric domain of signal transducing histidine kinase"/>
    <property type="match status" value="1"/>
</dbReference>
<evidence type="ECO:0000256" key="6">
    <source>
        <dbReference type="ARBA" id="ARBA00022777"/>
    </source>
</evidence>
<dbReference type="Proteomes" id="UP000030652">
    <property type="component" value="Unassembled WGS sequence"/>
</dbReference>
<dbReference type="eggNOG" id="COG5000">
    <property type="taxonomic scope" value="Bacteria"/>
</dbReference>
<dbReference type="InterPro" id="IPR036097">
    <property type="entry name" value="HisK_dim/P_sf"/>
</dbReference>
<evidence type="ECO:0000256" key="2">
    <source>
        <dbReference type="ARBA" id="ARBA00012438"/>
    </source>
</evidence>
<feature type="domain" description="Histidine kinase" evidence="9">
    <location>
        <begin position="20"/>
        <end position="232"/>
    </location>
</feature>
<dbReference type="CDD" id="cd00082">
    <property type="entry name" value="HisKA"/>
    <property type="match status" value="1"/>
</dbReference>
<dbReference type="SMART" id="SM00387">
    <property type="entry name" value="HATPase_c"/>
    <property type="match status" value="1"/>
</dbReference>
<evidence type="ECO:0000256" key="3">
    <source>
        <dbReference type="ARBA" id="ARBA00022553"/>
    </source>
</evidence>
<keyword evidence="8" id="KW-0902">Two-component regulatory system</keyword>
<gene>
    <name evidence="10" type="ORF">SCABRO_02976</name>
</gene>
<dbReference type="Pfam" id="PF00512">
    <property type="entry name" value="HisKA"/>
    <property type="match status" value="1"/>
</dbReference>
<dbReference type="Gene3D" id="3.30.565.10">
    <property type="entry name" value="Histidine kinase-like ATPase, C-terminal domain"/>
    <property type="match status" value="1"/>
</dbReference>
<dbReference type="InterPro" id="IPR003594">
    <property type="entry name" value="HATPase_dom"/>
</dbReference>
<comment type="catalytic activity">
    <reaction evidence="1">
        <text>ATP + protein L-histidine = ADP + protein N-phospho-L-histidine.</text>
        <dbReference type="EC" id="2.7.13.3"/>
    </reaction>
</comment>
<dbReference type="GO" id="GO:0005524">
    <property type="term" value="F:ATP binding"/>
    <property type="evidence" value="ECO:0007669"/>
    <property type="project" value="UniProtKB-KW"/>
</dbReference>
<evidence type="ECO:0000256" key="1">
    <source>
        <dbReference type="ARBA" id="ARBA00000085"/>
    </source>
</evidence>
<organism evidence="10 11">
    <name type="scientific">Candidatus Scalindua brodae</name>
    <dbReference type="NCBI Taxonomy" id="237368"/>
    <lineage>
        <taxon>Bacteria</taxon>
        <taxon>Pseudomonadati</taxon>
        <taxon>Planctomycetota</taxon>
        <taxon>Candidatus Brocadiia</taxon>
        <taxon>Candidatus Brocadiales</taxon>
        <taxon>Candidatus Scalinduaceae</taxon>
        <taxon>Candidatus Scalindua</taxon>
    </lineage>
</organism>
<evidence type="ECO:0000256" key="7">
    <source>
        <dbReference type="ARBA" id="ARBA00022840"/>
    </source>
</evidence>
<evidence type="ECO:0000256" key="8">
    <source>
        <dbReference type="ARBA" id="ARBA00023012"/>
    </source>
</evidence>
<name>A0A0B0EGV7_9BACT</name>
<dbReference type="PANTHER" id="PTHR43065">
    <property type="entry name" value="SENSOR HISTIDINE KINASE"/>
    <property type="match status" value="1"/>
</dbReference>
<evidence type="ECO:0000256" key="5">
    <source>
        <dbReference type="ARBA" id="ARBA00022741"/>
    </source>
</evidence>
<dbReference type="GO" id="GO:0000155">
    <property type="term" value="F:phosphorelay sensor kinase activity"/>
    <property type="evidence" value="ECO:0007669"/>
    <property type="project" value="InterPro"/>
</dbReference>
<dbReference type="SUPFAM" id="SSF55874">
    <property type="entry name" value="ATPase domain of HSP90 chaperone/DNA topoisomerase II/histidine kinase"/>
    <property type="match status" value="1"/>
</dbReference>
<dbReference type="EMBL" id="JRYO01000213">
    <property type="protein sequence ID" value="KHE91296.1"/>
    <property type="molecule type" value="Genomic_DNA"/>
</dbReference>
<keyword evidence="6 10" id="KW-0418">Kinase</keyword>
<evidence type="ECO:0000259" key="9">
    <source>
        <dbReference type="PROSITE" id="PS50109"/>
    </source>
</evidence>
<accession>A0A0B0EGV7</accession>
<dbReference type="AlphaFoldDB" id="A0A0B0EGV7"/>
<dbReference type="SMART" id="SM00388">
    <property type="entry name" value="HisKA"/>
    <property type="match status" value="1"/>
</dbReference>
<reference evidence="10 11" key="1">
    <citation type="submission" date="2014-10" db="EMBL/GenBank/DDBJ databases">
        <title>Draft genome of anammox bacterium scalindua brodae, obtained using differential coverage binning of sequence data from two enrichment reactors.</title>
        <authorList>
            <person name="Speth D.R."/>
            <person name="Russ L."/>
            <person name="Kartal B."/>
            <person name="Op den Camp H.J."/>
            <person name="Dutilh B.E."/>
            <person name="Jetten M.S."/>
        </authorList>
    </citation>
    <scope>NUCLEOTIDE SEQUENCE [LARGE SCALE GENOMIC DNA]</scope>
    <source>
        <strain evidence="10">RU1</strain>
    </source>
</reference>
<dbReference type="InterPro" id="IPR003661">
    <property type="entry name" value="HisK_dim/P_dom"/>
</dbReference>
<dbReference type="EC" id="2.7.13.3" evidence="2"/>
<dbReference type="Pfam" id="PF02518">
    <property type="entry name" value="HATPase_c"/>
    <property type="match status" value="1"/>
</dbReference>
<keyword evidence="5" id="KW-0547">Nucleotide-binding</keyword>
<dbReference type="PANTHER" id="PTHR43065:SF10">
    <property type="entry name" value="PEROXIDE STRESS-ACTIVATED HISTIDINE KINASE MAK3"/>
    <property type="match status" value="1"/>
</dbReference>
<evidence type="ECO:0000313" key="10">
    <source>
        <dbReference type="EMBL" id="KHE91296.1"/>
    </source>
</evidence>
<dbReference type="PROSITE" id="PS50109">
    <property type="entry name" value="HIS_KIN"/>
    <property type="match status" value="1"/>
</dbReference>